<evidence type="ECO:0000313" key="4">
    <source>
        <dbReference type="Proteomes" id="UP000277094"/>
    </source>
</evidence>
<keyword evidence="2" id="KW-0456">Lyase</keyword>
<gene>
    <name evidence="2 3" type="primary">larC</name>
    <name evidence="3" type="ORF">EFL95_03535</name>
</gene>
<organism evidence="3 4">
    <name type="scientific">Nocardioides marmorisolisilvae</name>
    <dbReference type="NCBI Taxonomy" id="1542737"/>
    <lineage>
        <taxon>Bacteria</taxon>
        <taxon>Bacillati</taxon>
        <taxon>Actinomycetota</taxon>
        <taxon>Actinomycetes</taxon>
        <taxon>Propionibacteriales</taxon>
        <taxon>Nocardioidaceae</taxon>
        <taxon>Nocardioides</taxon>
    </lineage>
</organism>
<comment type="caution">
    <text evidence="3">The sequence shown here is derived from an EMBL/GenBank/DDBJ whole genome shotgun (WGS) entry which is preliminary data.</text>
</comment>
<dbReference type="EC" id="4.99.1.12" evidence="2"/>
<dbReference type="PANTHER" id="PTHR36566:SF1">
    <property type="entry name" value="PYRIDINIUM-3,5-BISTHIOCARBOXYLIC ACID MONONUCLEOTIDE NICKEL INSERTION PROTEIN"/>
    <property type="match status" value="1"/>
</dbReference>
<dbReference type="PANTHER" id="PTHR36566">
    <property type="entry name" value="NICKEL INSERTION PROTEIN-RELATED"/>
    <property type="match status" value="1"/>
</dbReference>
<dbReference type="OrthoDB" id="9765625at2"/>
<dbReference type="EMBL" id="RJSG01000001">
    <property type="protein sequence ID" value="RNL81415.1"/>
    <property type="molecule type" value="Genomic_DNA"/>
</dbReference>
<dbReference type="Proteomes" id="UP000277094">
    <property type="component" value="Unassembled WGS sequence"/>
</dbReference>
<name>A0A3N0E0Q6_9ACTN</name>
<comment type="function">
    <text evidence="2">Involved in the biosynthesis of a nickel-pincer cofactor ((SCS)Ni(II) pincer complex). Binds Ni(2+), and functions in nickel delivery to pyridinium-3,5-bisthiocarboxylic acid mononucleotide (P2TMN), to form the mature cofactor. Is thus probably required for the activation of nickel-pincer cofactor-dependent enzymes.</text>
</comment>
<comment type="catalytic activity">
    <reaction evidence="2">
        <text>Ni(II)-pyridinium-3,5-bisthiocarboxylate mononucleotide = pyridinium-3,5-bisthiocarboxylate mononucleotide + Ni(2+)</text>
        <dbReference type="Rhea" id="RHEA:54784"/>
        <dbReference type="ChEBI" id="CHEBI:49786"/>
        <dbReference type="ChEBI" id="CHEBI:137372"/>
        <dbReference type="ChEBI" id="CHEBI:137373"/>
        <dbReference type="EC" id="4.99.1.12"/>
    </reaction>
</comment>
<dbReference type="GO" id="GO:0051604">
    <property type="term" value="P:protein maturation"/>
    <property type="evidence" value="ECO:0007669"/>
    <property type="project" value="UniProtKB-UniRule"/>
</dbReference>
<proteinExistence type="inferred from homology"/>
<dbReference type="AlphaFoldDB" id="A0A3N0E0Q6"/>
<protein>
    <recommendedName>
        <fullName evidence="2">Pyridinium-3,5-bisthiocarboxylic acid mononucleotide nickel insertion protein</fullName>
        <shortName evidence="2">P2TMN nickel insertion protein</shortName>
        <ecNumber evidence="2">4.99.1.12</ecNumber>
    </recommendedName>
    <alternativeName>
        <fullName evidence="2">Nickel-pincer cofactor biosynthesis protein LarC</fullName>
    </alternativeName>
</protein>
<accession>A0A3N0E0Q6</accession>
<dbReference type="Gene3D" id="3.30.70.1380">
    <property type="entry name" value="Transcriptional regulatory protein pf0864 domain like"/>
    <property type="match status" value="1"/>
</dbReference>
<dbReference type="NCBIfam" id="TIGR00299">
    <property type="entry name" value="nickel pincer cofactor biosynthesis protein LarC"/>
    <property type="match status" value="1"/>
</dbReference>
<evidence type="ECO:0000313" key="3">
    <source>
        <dbReference type="EMBL" id="RNL81415.1"/>
    </source>
</evidence>
<evidence type="ECO:0000256" key="2">
    <source>
        <dbReference type="HAMAP-Rule" id="MF_01074"/>
    </source>
</evidence>
<comment type="similarity">
    <text evidence="2">Belongs to the LarC family.</text>
</comment>
<evidence type="ECO:0000256" key="1">
    <source>
        <dbReference type="ARBA" id="ARBA00022596"/>
    </source>
</evidence>
<dbReference type="GO" id="GO:0016829">
    <property type="term" value="F:lyase activity"/>
    <property type="evidence" value="ECO:0007669"/>
    <property type="project" value="UniProtKB-UniRule"/>
</dbReference>
<reference evidence="3 4" key="1">
    <citation type="submission" date="2018-11" db="EMBL/GenBank/DDBJ databases">
        <authorList>
            <person name="Li F."/>
        </authorList>
    </citation>
    <scope>NUCLEOTIDE SEQUENCE [LARGE SCALE GENOMIC DNA]</scope>
    <source>
        <strain evidence="3 4">KIS18-7</strain>
    </source>
</reference>
<sequence>MTNVGWFDASSGASGDMVLGALLDAGVPHEVIAGAVAAVAPEPITLHAEAVTRNGFAASQCHVEVGDSETERTWAAIQELIGTADLDAPVRTLALEIFGRLAWAEALVHGTGVENVHFHEVGSLDSIADVVGAAAGIVHLGLAQIGCSPVALGGGTVEIGHGRVGVPAPAVVELLKDAPTYGGPLERELTTPTGAAILASVVTQWGVQPPMTVSATGVGAGGADPVGHANVLRLSVGVSTGSTSSGEGSDGGSALVIEANVDDLDPRLWPDVLTALLEAGASDAWLTPILMKKGRPAHTLSVLAGAEVAAAVRREIFRQTSTIGVREHTFAKHALDRSFTEVELDGHRVAVKLAYLDGELVNVQPEYEDVAAAARKLGRPIKDVLSATAALARGQVAPTTG</sequence>
<dbReference type="Pfam" id="PF01969">
    <property type="entry name" value="Ni_insertion"/>
    <property type="match status" value="1"/>
</dbReference>
<keyword evidence="1 2" id="KW-0533">Nickel</keyword>
<dbReference type="GO" id="GO:0016151">
    <property type="term" value="F:nickel cation binding"/>
    <property type="evidence" value="ECO:0007669"/>
    <property type="project" value="UniProtKB-UniRule"/>
</dbReference>
<dbReference type="HAMAP" id="MF_01074">
    <property type="entry name" value="LarC"/>
    <property type="match status" value="1"/>
</dbReference>
<keyword evidence="4" id="KW-1185">Reference proteome</keyword>
<dbReference type="InterPro" id="IPR002822">
    <property type="entry name" value="Ni_insertion"/>
</dbReference>
<dbReference type="RefSeq" id="WP_123232619.1">
    <property type="nucleotide sequence ID" value="NZ_RJSG01000001.1"/>
</dbReference>